<evidence type="ECO:0000256" key="1">
    <source>
        <dbReference type="SAM" id="Coils"/>
    </source>
</evidence>
<name>U2PNJ2_LEPWF</name>
<dbReference type="RefSeq" id="WP_021746682.1">
    <property type="nucleotide sequence ID" value="NZ_KI271418.1"/>
</dbReference>
<accession>U2PNJ2</accession>
<reference evidence="3 4" key="1">
    <citation type="submission" date="2013-06" db="EMBL/GenBank/DDBJ databases">
        <authorList>
            <person name="Weinstock G."/>
            <person name="Sodergren E."/>
            <person name="Lobos E.A."/>
            <person name="Fulton L."/>
            <person name="Fulton R."/>
            <person name="Courtney L."/>
            <person name="Fronick C."/>
            <person name="O'Laughlin M."/>
            <person name="Godfrey J."/>
            <person name="Wilson R.M."/>
            <person name="Miner T."/>
            <person name="Farmer C."/>
            <person name="Delehaunty K."/>
            <person name="Cordes M."/>
            <person name="Minx P."/>
            <person name="Tomlinson C."/>
            <person name="Chen J."/>
            <person name="Wollam A."/>
            <person name="Pepin K.H."/>
            <person name="Bhonagiri V."/>
            <person name="Zhang X."/>
            <person name="Warren W."/>
            <person name="Mitreva M."/>
            <person name="Mardis E.R."/>
            <person name="Wilson R.K."/>
        </authorList>
    </citation>
    <scope>NUCLEOTIDE SEQUENCE [LARGE SCALE GENOMIC DNA]</scope>
    <source>
        <strain evidence="3 4">F0279</strain>
    </source>
</reference>
<sequence>MEELKREVSAVTINRRIKKGNNELLGKVQVYVVNKKNNRTYLLFKNFEIIVKNSMFNHSILEMTFQVAIKDEFTVKKMENIKSASEGNNLLYQDKQYIGVDLNSGKTLFYGIIEKIDYNEKSRIYKLKASSISKLLDRIPQFVDFKTGYSLDFFLKKMQAKIHRYLSNDATNQREEIALSRIDFDIKDEELEFNSIMKYGYIIMYNETYWEFLKRILFTETVKIPIYMKGKRVTIGFAIDKNENKDKNKKTKLSGIKNEVYEYLEIGDYNNGFCLYESEIRISNLYGTEYYYKSETPEEIKKFTVNIKEIYPFVLEGKVIRTVDIEKMDYWQKEQIEYAKNENKKLDKKRKDLIDEKNKLEEHRTEVDKKLEELLEKERLTEAQKSEKKALEEELKNLDKRLGTSKITYHSSEIETWEGDYKEIVEEGEMIKEIDKIDTQIKKNDIVLGQEIEQSKRGTLLGTGRIFYHPSEIETLEGDFEEVIDGEIPKRIENIDIIINKNDEIINKTIEESKNIGVEVDFDEDLKKQGQMKRDMYPEFIETVEGIENGVYSAEMMGENGVKISSTDTSQTTSDENIEKKNDETKEEVMDNNQISSEKTNDSSDEKSSDDADKQNTENNDNSSEKEMTVKNEYFYAYEILSNSGYSKGNSTTLLPKPGEKILIAFFSNRNFSFGTLSNENKENIKNEIIKFNTNQMKMQADKNIDVNAKEKVSFESSLIDYKTEN</sequence>
<gene>
    <name evidence="3" type="ORF">HMPREF9015_00939</name>
</gene>
<comment type="caution">
    <text evidence="3">The sequence shown here is derived from an EMBL/GenBank/DDBJ whole genome shotgun (WGS) entry which is preliminary data.</text>
</comment>
<feature type="coiled-coil region" evidence="1">
    <location>
        <begin position="336"/>
        <end position="408"/>
    </location>
</feature>
<dbReference type="AlphaFoldDB" id="U2PNJ2"/>
<organism evidence="3 4">
    <name type="scientific">Leptotrichia wadei (strain F0279)</name>
    <dbReference type="NCBI Taxonomy" id="888055"/>
    <lineage>
        <taxon>Bacteria</taxon>
        <taxon>Fusobacteriati</taxon>
        <taxon>Fusobacteriota</taxon>
        <taxon>Fusobacteriia</taxon>
        <taxon>Fusobacteriales</taxon>
        <taxon>Leptotrichiaceae</taxon>
        <taxon>Leptotrichia</taxon>
    </lineage>
</organism>
<feature type="region of interest" description="Disordered" evidence="2">
    <location>
        <begin position="563"/>
        <end position="628"/>
    </location>
</feature>
<feature type="compositionally biased region" description="Basic and acidic residues" evidence="2">
    <location>
        <begin position="577"/>
        <end position="589"/>
    </location>
</feature>
<dbReference type="HOGENOM" id="CLU_381209_0_0_0"/>
<proteinExistence type="predicted"/>
<feature type="compositionally biased region" description="Basic and acidic residues" evidence="2">
    <location>
        <begin position="599"/>
        <end position="616"/>
    </location>
</feature>
<evidence type="ECO:0000256" key="2">
    <source>
        <dbReference type="SAM" id="MobiDB-lite"/>
    </source>
</evidence>
<keyword evidence="1" id="KW-0175">Coiled coil</keyword>
<dbReference type="PATRIC" id="fig|888055.3.peg.897"/>
<dbReference type="EMBL" id="AWVM01000048">
    <property type="protein sequence ID" value="ERK52095.1"/>
    <property type="molecule type" value="Genomic_DNA"/>
</dbReference>
<evidence type="ECO:0000313" key="3">
    <source>
        <dbReference type="EMBL" id="ERK52095.1"/>
    </source>
</evidence>
<feature type="compositionally biased region" description="Low complexity" evidence="2">
    <location>
        <begin position="565"/>
        <end position="575"/>
    </location>
</feature>
<dbReference type="Proteomes" id="UP000016626">
    <property type="component" value="Unassembled WGS sequence"/>
</dbReference>
<protein>
    <submittedName>
        <fullName evidence="3">Uncharacterized protein</fullName>
    </submittedName>
</protein>
<evidence type="ECO:0000313" key="4">
    <source>
        <dbReference type="Proteomes" id="UP000016626"/>
    </source>
</evidence>